<proteinExistence type="inferred from homology"/>
<comment type="caution">
    <text evidence="7">The sequence shown here is derived from an EMBL/GenBank/DDBJ whole genome shotgun (WGS) entry which is preliminary data.</text>
</comment>
<dbReference type="GO" id="GO:0046475">
    <property type="term" value="P:glycerophospholipid catabolic process"/>
    <property type="evidence" value="ECO:0007669"/>
    <property type="project" value="TreeGrafter"/>
</dbReference>
<dbReference type="OrthoDB" id="1058301at2759"/>
<dbReference type="PROSITE" id="PS51704">
    <property type="entry name" value="GP_PDE"/>
    <property type="match status" value="1"/>
</dbReference>
<evidence type="ECO:0000313" key="7">
    <source>
        <dbReference type="EMBL" id="KAG7611676.1"/>
    </source>
</evidence>
<evidence type="ECO:0000256" key="2">
    <source>
        <dbReference type="ARBA" id="ARBA00012247"/>
    </source>
</evidence>
<feature type="domain" description="GP-PDE" evidence="6">
    <location>
        <begin position="35"/>
        <end position="320"/>
    </location>
</feature>
<keyword evidence="8" id="KW-1185">Reference proteome</keyword>
<sequence>MALETMTLSLSTSAMLSSGVVEDDKKQEAFVFPKFVLMGHRGFGMNMLQSPDEKMKFIKENSLLSFNVAADCPIDFIEFDVQVTRDGCPVIFHDIFMFTQDQGVLIEKRVREMDLHEFLSYGKDGTNVKPMWRKTKDGRIFEWKVEKDDPLSTLEDAFLNVKHSLGFNIELKFDDNTVYGEGELRQTLDNILTVVNEHSKNRPIIFSSFHPDAARLIRNMQRSYPVFFLTNGGCEIYKDVRRNSLDEAIKLCKESGLQGIVSEVKAILRTPNAITRVKDAKLSLLSYGQLNNVVEVIYLQYLMGVEGVIVDMVKDISKAIANIEVTNEDDCEGEDERKCLIRFREERKKVEITKDMITLLNKFVPKLL</sequence>
<accession>A0A8T2DL55</accession>
<evidence type="ECO:0000256" key="5">
    <source>
        <dbReference type="ARBA" id="ARBA00047512"/>
    </source>
</evidence>
<evidence type="ECO:0000259" key="6">
    <source>
        <dbReference type="PROSITE" id="PS51704"/>
    </source>
</evidence>
<dbReference type="AlphaFoldDB" id="A0A8T2DL55"/>
<dbReference type="EMBL" id="JAEFBJ010000005">
    <property type="protein sequence ID" value="KAG7611676.1"/>
    <property type="molecule type" value="Genomic_DNA"/>
</dbReference>
<evidence type="ECO:0000256" key="4">
    <source>
        <dbReference type="ARBA" id="ARBA00022801"/>
    </source>
</evidence>
<dbReference type="EC" id="3.1.4.46" evidence="2"/>
<dbReference type="InterPro" id="IPR030395">
    <property type="entry name" value="GP_PDE_dom"/>
</dbReference>
<gene>
    <name evidence="7" type="ORF">ISN44_As05g037640</name>
</gene>
<dbReference type="FunFam" id="3.20.20.190:FF:000034">
    <property type="entry name" value="Glycerophosphodiester phosphodiesterase GDPD2"/>
    <property type="match status" value="1"/>
</dbReference>
<name>A0A8T2DL55_ARASU</name>
<dbReference type="Pfam" id="PF03009">
    <property type="entry name" value="GDPD"/>
    <property type="match status" value="1"/>
</dbReference>
<keyword evidence="4" id="KW-0378">Hydrolase</keyword>
<dbReference type="GO" id="GO:0006071">
    <property type="term" value="P:glycerol metabolic process"/>
    <property type="evidence" value="ECO:0007669"/>
    <property type="project" value="UniProtKB-KW"/>
</dbReference>
<dbReference type="InterPro" id="IPR051578">
    <property type="entry name" value="GDPD"/>
</dbReference>
<reference evidence="7 8" key="1">
    <citation type="submission" date="2020-12" db="EMBL/GenBank/DDBJ databases">
        <title>Concerted genomic and epigenomic changes stabilize Arabidopsis allopolyploids.</title>
        <authorList>
            <person name="Chen Z."/>
        </authorList>
    </citation>
    <scope>NUCLEOTIDE SEQUENCE [LARGE SCALE GENOMIC DNA]</scope>
    <source>
        <strain evidence="7">As9502</strain>
        <tissue evidence="7">Leaf</tissue>
    </source>
</reference>
<evidence type="ECO:0000256" key="3">
    <source>
        <dbReference type="ARBA" id="ARBA00022798"/>
    </source>
</evidence>
<dbReference type="PANTHER" id="PTHR22958:SF34">
    <property type="entry name" value="GLYCEROPHOSPHODIESTER PHOSPHODIESTERASE GDPD3"/>
    <property type="match status" value="1"/>
</dbReference>
<protein>
    <recommendedName>
        <fullName evidence="2">glycerophosphodiester phosphodiesterase</fullName>
        <ecNumber evidence="2">3.1.4.46</ecNumber>
    </recommendedName>
</protein>
<comment type="catalytic activity">
    <reaction evidence="5">
        <text>a sn-glycero-3-phosphodiester + H2O = an alcohol + sn-glycerol 3-phosphate + H(+)</text>
        <dbReference type="Rhea" id="RHEA:12969"/>
        <dbReference type="ChEBI" id="CHEBI:15377"/>
        <dbReference type="ChEBI" id="CHEBI:15378"/>
        <dbReference type="ChEBI" id="CHEBI:30879"/>
        <dbReference type="ChEBI" id="CHEBI:57597"/>
        <dbReference type="ChEBI" id="CHEBI:83408"/>
        <dbReference type="EC" id="3.1.4.46"/>
    </reaction>
</comment>
<evidence type="ECO:0000313" key="8">
    <source>
        <dbReference type="Proteomes" id="UP000694251"/>
    </source>
</evidence>
<dbReference type="Proteomes" id="UP000694251">
    <property type="component" value="Chromosome 5"/>
</dbReference>
<comment type="similarity">
    <text evidence="1">Belongs to the glycerophosphoryl diester phosphodiesterase family.</text>
</comment>
<evidence type="ECO:0000256" key="1">
    <source>
        <dbReference type="ARBA" id="ARBA00007277"/>
    </source>
</evidence>
<keyword evidence="3" id="KW-0319">Glycerol metabolism</keyword>
<dbReference type="GO" id="GO:0008889">
    <property type="term" value="F:glycerophosphodiester phosphodiesterase activity"/>
    <property type="evidence" value="ECO:0007669"/>
    <property type="project" value="UniProtKB-EC"/>
</dbReference>
<dbReference type="PANTHER" id="PTHR22958">
    <property type="entry name" value="GLYCEROPHOSPHORYL DIESTER PHOSPHODIESTERASE"/>
    <property type="match status" value="1"/>
</dbReference>
<organism evidence="7 8">
    <name type="scientific">Arabidopsis suecica</name>
    <name type="common">Swedish thale-cress</name>
    <name type="synonym">Cardaminopsis suecica</name>
    <dbReference type="NCBI Taxonomy" id="45249"/>
    <lineage>
        <taxon>Eukaryota</taxon>
        <taxon>Viridiplantae</taxon>
        <taxon>Streptophyta</taxon>
        <taxon>Embryophyta</taxon>
        <taxon>Tracheophyta</taxon>
        <taxon>Spermatophyta</taxon>
        <taxon>Magnoliopsida</taxon>
        <taxon>eudicotyledons</taxon>
        <taxon>Gunneridae</taxon>
        <taxon>Pentapetalae</taxon>
        <taxon>rosids</taxon>
        <taxon>malvids</taxon>
        <taxon>Brassicales</taxon>
        <taxon>Brassicaceae</taxon>
        <taxon>Camelineae</taxon>
        <taxon>Arabidopsis</taxon>
    </lineage>
</organism>